<dbReference type="GeneID" id="111599912"/>
<dbReference type="RefSeq" id="XP_023171509.1">
    <property type="nucleotide sequence ID" value="XM_023315741.2"/>
</dbReference>
<dbReference type="GO" id="GO:0045944">
    <property type="term" value="P:positive regulation of transcription by RNA polymerase II"/>
    <property type="evidence" value="ECO:0007669"/>
    <property type="project" value="TreeGrafter"/>
</dbReference>
<dbReference type="Proteomes" id="UP000504633">
    <property type="component" value="Unplaced"/>
</dbReference>
<feature type="compositionally biased region" description="Low complexity" evidence="5">
    <location>
        <begin position="11"/>
        <end position="22"/>
    </location>
</feature>
<sequence>MSSMSSVTDISLSESLTPPTSTAHSVVSSPIFELMENSSPENTFESNLTSENSSSSYSLRPSHFEQRSGDTLDLTNDGWQDSLEESFRHDLIEAEIASIRLFCEEVDNNLTQIGLGPVGSNSTPRNLYARRNNRESGGNQPEDVIDLSSLDLYPPRHFERPRTPEAFIDLCTPEPTRRLPAFINLTDSTNEPTAANRRRLYENNQSTAAAESIDLGFSLPKRECLDEHDSSSESYKCPVCLECVRKREPSSTKCGHIFCKSCIETAIASTHKCPLCNKRVAKRSIFRIYL</sequence>
<name>A0A6J1LTZ0_DROHY</name>
<evidence type="ECO:0000256" key="1">
    <source>
        <dbReference type="ARBA" id="ARBA00022723"/>
    </source>
</evidence>
<evidence type="ECO:0000256" key="5">
    <source>
        <dbReference type="SAM" id="MobiDB-lite"/>
    </source>
</evidence>
<evidence type="ECO:0000256" key="4">
    <source>
        <dbReference type="PROSITE-ProRule" id="PRU00175"/>
    </source>
</evidence>
<proteinExistence type="predicted"/>
<feature type="domain" description="RING-type" evidence="6">
    <location>
        <begin position="237"/>
        <end position="277"/>
    </location>
</feature>
<accession>A0A6J1LTZ0</accession>
<protein>
    <submittedName>
        <fullName evidence="8">E3 ubiquitin-protein ligase complex slx8-rfp subunit rfp2</fullName>
    </submittedName>
</protein>
<dbReference type="AlphaFoldDB" id="A0A6J1LTZ0"/>
<dbReference type="PROSITE" id="PS00518">
    <property type="entry name" value="ZF_RING_1"/>
    <property type="match status" value="1"/>
</dbReference>
<dbReference type="Pfam" id="PF13639">
    <property type="entry name" value="zf-RING_2"/>
    <property type="match status" value="1"/>
</dbReference>
<gene>
    <name evidence="8" type="primary">LOC111599912</name>
</gene>
<feature type="compositionally biased region" description="Low complexity" evidence="5">
    <location>
        <begin position="41"/>
        <end position="59"/>
    </location>
</feature>
<dbReference type="SMART" id="SM00184">
    <property type="entry name" value="RING"/>
    <property type="match status" value="1"/>
</dbReference>
<dbReference type="InterPro" id="IPR001841">
    <property type="entry name" value="Znf_RING"/>
</dbReference>
<dbReference type="InterPro" id="IPR013083">
    <property type="entry name" value="Znf_RING/FYVE/PHD"/>
</dbReference>
<evidence type="ECO:0000259" key="6">
    <source>
        <dbReference type="PROSITE" id="PS50089"/>
    </source>
</evidence>
<reference evidence="8" key="1">
    <citation type="submission" date="2025-08" db="UniProtKB">
        <authorList>
            <consortium name="RefSeq"/>
        </authorList>
    </citation>
    <scope>IDENTIFICATION</scope>
    <source>
        <strain evidence="8">15085-1641.00</strain>
        <tissue evidence="8">Whole body</tissue>
    </source>
</reference>
<keyword evidence="7" id="KW-1185">Reference proteome</keyword>
<dbReference type="Gene3D" id="3.30.40.10">
    <property type="entry name" value="Zinc/RING finger domain, C3HC4 (zinc finger)"/>
    <property type="match status" value="1"/>
</dbReference>
<dbReference type="InterPro" id="IPR017907">
    <property type="entry name" value="Znf_RING_CS"/>
</dbReference>
<evidence type="ECO:0000256" key="2">
    <source>
        <dbReference type="ARBA" id="ARBA00022771"/>
    </source>
</evidence>
<dbReference type="PROSITE" id="PS50089">
    <property type="entry name" value="ZF_RING_2"/>
    <property type="match status" value="1"/>
</dbReference>
<evidence type="ECO:0000313" key="8">
    <source>
        <dbReference type="RefSeq" id="XP_023171509.1"/>
    </source>
</evidence>
<feature type="compositionally biased region" description="Polar residues" evidence="5">
    <location>
        <begin position="1"/>
        <end position="10"/>
    </location>
</feature>
<dbReference type="OrthoDB" id="6105938at2759"/>
<dbReference type="PANTHER" id="PTHR23041:SF78">
    <property type="entry name" value="E3 UBIQUITIN-PROTEIN LIGASE RNF4"/>
    <property type="match status" value="1"/>
</dbReference>
<dbReference type="InterPro" id="IPR047134">
    <property type="entry name" value="RNF4"/>
</dbReference>
<dbReference type="KEGG" id="dhe:111599912"/>
<organism evidence="7 8">
    <name type="scientific">Drosophila hydei</name>
    <name type="common">Fruit fly</name>
    <dbReference type="NCBI Taxonomy" id="7224"/>
    <lineage>
        <taxon>Eukaryota</taxon>
        <taxon>Metazoa</taxon>
        <taxon>Ecdysozoa</taxon>
        <taxon>Arthropoda</taxon>
        <taxon>Hexapoda</taxon>
        <taxon>Insecta</taxon>
        <taxon>Pterygota</taxon>
        <taxon>Neoptera</taxon>
        <taxon>Endopterygota</taxon>
        <taxon>Diptera</taxon>
        <taxon>Brachycera</taxon>
        <taxon>Muscomorpha</taxon>
        <taxon>Ephydroidea</taxon>
        <taxon>Drosophilidae</taxon>
        <taxon>Drosophila</taxon>
    </lineage>
</organism>
<keyword evidence="2 4" id="KW-0863">Zinc-finger</keyword>
<keyword evidence="1" id="KW-0479">Metal-binding</keyword>
<dbReference type="OMA" id="CEEVDNN"/>
<dbReference type="SUPFAM" id="SSF57850">
    <property type="entry name" value="RING/U-box"/>
    <property type="match status" value="1"/>
</dbReference>
<feature type="region of interest" description="Disordered" evidence="5">
    <location>
        <begin position="1"/>
        <end position="76"/>
    </location>
</feature>
<evidence type="ECO:0000256" key="3">
    <source>
        <dbReference type="ARBA" id="ARBA00022833"/>
    </source>
</evidence>
<dbReference type="PANTHER" id="PTHR23041">
    <property type="entry name" value="RING FINGER DOMAIN-CONTAINING"/>
    <property type="match status" value="1"/>
</dbReference>
<dbReference type="GO" id="GO:0008270">
    <property type="term" value="F:zinc ion binding"/>
    <property type="evidence" value="ECO:0007669"/>
    <property type="project" value="UniProtKB-KW"/>
</dbReference>
<evidence type="ECO:0000313" key="7">
    <source>
        <dbReference type="Proteomes" id="UP000504633"/>
    </source>
</evidence>
<keyword evidence="3" id="KW-0862">Zinc</keyword>